<accession>A0A4R3MXA0</accession>
<dbReference type="EMBL" id="SMAO01000006">
    <property type="protein sequence ID" value="TCT20176.1"/>
    <property type="molecule type" value="Genomic_DNA"/>
</dbReference>
<evidence type="ECO:0000313" key="1">
    <source>
        <dbReference type="EMBL" id="TCT20176.1"/>
    </source>
</evidence>
<protein>
    <submittedName>
        <fullName evidence="1">Uncharacterized protein</fullName>
    </submittedName>
</protein>
<reference evidence="1 2" key="1">
    <citation type="submission" date="2019-03" db="EMBL/GenBank/DDBJ databases">
        <title>Genomic Encyclopedia of Type Strains, Phase IV (KMG-IV): sequencing the most valuable type-strain genomes for metagenomic binning, comparative biology and taxonomic classification.</title>
        <authorList>
            <person name="Goeker M."/>
        </authorList>
    </citation>
    <scope>NUCLEOTIDE SEQUENCE [LARGE SCALE GENOMIC DNA]</scope>
    <source>
        <strain evidence="1 2">DSM 13587</strain>
    </source>
</reference>
<comment type="caution">
    <text evidence="1">The sequence shown here is derived from an EMBL/GenBank/DDBJ whole genome shotgun (WGS) entry which is preliminary data.</text>
</comment>
<name>A0A4R3MXA0_9GAMM</name>
<dbReference type="RefSeq" id="WP_132977576.1">
    <property type="nucleotide sequence ID" value="NZ_SMAO01000006.1"/>
</dbReference>
<dbReference type="Proteomes" id="UP000295717">
    <property type="component" value="Unassembled WGS sequence"/>
</dbReference>
<dbReference type="AlphaFoldDB" id="A0A4R3MXA0"/>
<dbReference type="OrthoDB" id="5770205at2"/>
<evidence type="ECO:0000313" key="2">
    <source>
        <dbReference type="Proteomes" id="UP000295717"/>
    </source>
</evidence>
<organism evidence="1 2">
    <name type="scientific">Thiobaca trueperi</name>
    <dbReference type="NCBI Taxonomy" id="127458"/>
    <lineage>
        <taxon>Bacteria</taxon>
        <taxon>Pseudomonadati</taxon>
        <taxon>Pseudomonadota</taxon>
        <taxon>Gammaproteobacteria</taxon>
        <taxon>Chromatiales</taxon>
        <taxon>Chromatiaceae</taxon>
        <taxon>Thiobaca</taxon>
    </lineage>
</organism>
<gene>
    <name evidence="1" type="ORF">EDC35_106103</name>
</gene>
<proteinExistence type="predicted"/>
<keyword evidence="2" id="KW-1185">Reference proteome</keyword>
<sequence>MPDKKLLPSNRARQVVGPLLGPSDSPFKDYLRATDYCTAVMTYTDLEHDREYLAQWRAAFAALMVASDTERERLLTRLRGDHRDDRSPLPALLASRH</sequence>